<dbReference type="AlphaFoldDB" id="A0A2S4N9I1"/>
<dbReference type="Pfam" id="PF00535">
    <property type="entry name" value="Glycos_transf_2"/>
    <property type="match status" value="1"/>
</dbReference>
<gene>
    <name evidence="2" type="ORF">Q361_10459</name>
</gene>
<dbReference type="CDD" id="cd00761">
    <property type="entry name" value="Glyco_tranf_GTA_type"/>
    <property type="match status" value="1"/>
</dbReference>
<dbReference type="Proteomes" id="UP000237056">
    <property type="component" value="Unassembled WGS sequence"/>
</dbReference>
<reference evidence="2 3" key="1">
    <citation type="submission" date="2018-01" db="EMBL/GenBank/DDBJ databases">
        <title>Genomic Encyclopedia of Type Strains, Phase I: the one thousand microbial genomes (KMG-I) project.</title>
        <authorList>
            <person name="Goeker M."/>
        </authorList>
    </citation>
    <scope>NUCLEOTIDE SEQUENCE [LARGE SCALE GENOMIC DNA]</scope>
    <source>
        <strain evidence="2 3">DSM 17960</strain>
    </source>
</reference>
<accession>A0A2S4N9I1</accession>
<dbReference type="InterPro" id="IPR001173">
    <property type="entry name" value="Glyco_trans_2-like"/>
</dbReference>
<protein>
    <submittedName>
        <fullName evidence="2">Glycosyl transferase family 2</fullName>
    </submittedName>
</protein>
<name>A0A2S4N9I1_9FLAO</name>
<organism evidence="2 3">
    <name type="scientific">Flavobacterium croceum DSM 17960</name>
    <dbReference type="NCBI Taxonomy" id="1121886"/>
    <lineage>
        <taxon>Bacteria</taxon>
        <taxon>Pseudomonadati</taxon>
        <taxon>Bacteroidota</taxon>
        <taxon>Flavobacteriia</taxon>
        <taxon>Flavobacteriales</taxon>
        <taxon>Flavobacteriaceae</taxon>
        <taxon>Flavobacterium</taxon>
    </lineage>
</organism>
<dbReference type="RefSeq" id="WP_103725402.1">
    <property type="nucleotide sequence ID" value="NZ_PQNY01000004.1"/>
</dbReference>
<feature type="domain" description="Glycosyltransferase 2-like" evidence="1">
    <location>
        <begin position="37"/>
        <end position="160"/>
    </location>
</feature>
<keyword evidence="2" id="KW-0808">Transferase</keyword>
<evidence type="ECO:0000313" key="3">
    <source>
        <dbReference type="Proteomes" id="UP000237056"/>
    </source>
</evidence>
<dbReference type="InterPro" id="IPR029044">
    <property type="entry name" value="Nucleotide-diphossugar_trans"/>
</dbReference>
<dbReference type="Gene3D" id="3.90.550.10">
    <property type="entry name" value="Spore Coat Polysaccharide Biosynthesis Protein SpsA, Chain A"/>
    <property type="match status" value="1"/>
</dbReference>
<dbReference type="SUPFAM" id="SSF53448">
    <property type="entry name" value="Nucleotide-diphospho-sugar transferases"/>
    <property type="match status" value="1"/>
</dbReference>
<proteinExistence type="predicted"/>
<dbReference type="GO" id="GO:0016740">
    <property type="term" value="F:transferase activity"/>
    <property type="evidence" value="ECO:0007669"/>
    <property type="project" value="UniProtKB-KW"/>
</dbReference>
<evidence type="ECO:0000313" key="2">
    <source>
        <dbReference type="EMBL" id="POS02340.1"/>
    </source>
</evidence>
<evidence type="ECO:0000259" key="1">
    <source>
        <dbReference type="Pfam" id="PF00535"/>
    </source>
</evidence>
<sequence>MRVGNNPNKDLEYQDKEYFNQIIMPVYIPYLKEYFKEALDILKLSLNSIFATVHTQKTYITIVNNGSCNEVLDYLNELHAQNKIQEIIHTENIGKLNAILKGLAGSNIPIVTITDSDVLFLSGWQHETFQIFNSHSNIGVVGLTPQFKMFETNAHNLIFDTLFSKKVKFETPQNPQALVAFYKSLGWKDNYNKDYLHKILTLQLKNKKVCVGSGHFVASYRRTIFEENTSYIAAKMGAGSENYLDEKPLKKGYWRVTTFDNYAYHLGNSIEEWMLQYTLQPTDKELQYTAHKNNTKQSKLIYIVKNKLFARLFKQKWIRNYYYKIKGLSPQERKEY</sequence>
<dbReference type="EMBL" id="PQNY01000004">
    <property type="protein sequence ID" value="POS02340.1"/>
    <property type="molecule type" value="Genomic_DNA"/>
</dbReference>
<keyword evidence="3" id="KW-1185">Reference proteome</keyword>
<comment type="caution">
    <text evidence="2">The sequence shown here is derived from an EMBL/GenBank/DDBJ whole genome shotgun (WGS) entry which is preliminary data.</text>
</comment>
<dbReference type="OrthoDB" id="1116632at2"/>